<dbReference type="InterPro" id="IPR025375">
    <property type="entry name" value="DUF4365"/>
</dbReference>
<gene>
    <name evidence="2" type="ORF">PRUB_b0307</name>
</gene>
<dbReference type="EMBL" id="AHCD03000044">
    <property type="protein sequence ID" value="KAF7781169.1"/>
    <property type="molecule type" value="Genomic_DNA"/>
</dbReference>
<dbReference type="Proteomes" id="UP000016480">
    <property type="component" value="Unassembled WGS sequence"/>
</dbReference>
<accession>A0A8T0BZF3</accession>
<sequence>MGTTKLKSSAMAKRGVNYVRSIIESSNSIFHEVHQENDYGNDAFVELVDEEDVKGITIAVQIKSGKSFCTKKSCSIPASKKHFQYWKEHSLPVIGIVYDPDEDTAYWTNIKYHIDSDRGRTNNGSYTITFDKTEFSSFTSHNFEIIFKPIHLKQGVKLSLDESIRFSESSDYIEHCIGLDSLVRLHTQSKEIWGKIFDIFKCRDTDKLDPRILYYMAHIPGHSDISWRSGQAIPASVRKSLCSSISSMSEYDIAKMLSLLDEGDCFERGTLGQSAESLIALVHEKEHKLLTVIENKELMTHTRDLAVILYAYYLQENAIGMLKQLWMEHPELRWAKVMAMQLEQEGYVCLY</sequence>
<dbReference type="AlphaFoldDB" id="A0A8T0BZF3"/>
<dbReference type="Pfam" id="PF14280">
    <property type="entry name" value="DUF4365"/>
    <property type="match status" value="1"/>
</dbReference>
<protein>
    <recommendedName>
        <fullName evidence="1">DUF4365 domain-containing protein</fullName>
    </recommendedName>
</protein>
<organism evidence="2 3">
    <name type="scientific">Pseudoalteromonas rubra</name>
    <dbReference type="NCBI Taxonomy" id="43658"/>
    <lineage>
        <taxon>Bacteria</taxon>
        <taxon>Pseudomonadati</taxon>
        <taxon>Pseudomonadota</taxon>
        <taxon>Gammaproteobacteria</taxon>
        <taxon>Alteromonadales</taxon>
        <taxon>Pseudoalteromonadaceae</taxon>
        <taxon>Pseudoalteromonas</taxon>
    </lineage>
</organism>
<evidence type="ECO:0000313" key="2">
    <source>
        <dbReference type="EMBL" id="KAF7781169.1"/>
    </source>
</evidence>
<dbReference type="GeneID" id="61360108"/>
<proteinExistence type="predicted"/>
<comment type="caution">
    <text evidence="2">The sequence shown here is derived from an EMBL/GenBank/DDBJ whole genome shotgun (WGS) entry which is preliminary data.</text>
</comment>
<dbReference type="RefSeq" id="WP_010384282.1">
    <property type="nucleotide sequence ID" value="NZ_AHCD03000044.1"/>
</dbReference>
<evidence type="ECO:0000313" key="3">
    <source>
        <dbReference type="Proteomes" id="UP000016480"/>
    </source>
</evidence>
<evidence type="ECO:0000259" key="1">
    <source>
        <dbReference type="Pfam" id="PF14280"/>
    </source>
</evidence>
<feature type="domain" description="DUF4365" evidence="1">
    <location>
        <begin position="14"/>
        <end position="134"/>
    </location>
</feature>
<reference evidence="2 3" key="1">
    <citation type="journal article" date="2012" name="J. Bacteriol.">
        <title>Genome sequence of the cycloprodigiosin-producing bacterial strain Pseudoalteromonas rubra ATCC 29570(T).</title>
        <authorList>
            <person name="Xie B.B."/>
            <person name="Shu Y.L."/>
            <person name="Qin Q.L."/>
            <person name="Rong J.C."/>
            <person name="Zhang X.Y."/>
            <person name="Chen X.L."/>
            <person name="Zhou B.C."/>
            <person name="Zhang Y.Z."/>
        </authorList>
    </citation>
    <scope>NUCLEOTIDE SEQUENCE [LARGE SCALE GENOMIC DNA]</scope>
    <source>
        <strain evidence="2 3">DSM 6842</strain>
    </source>
</reference>
<name>A0A8T0BZF3_9GAMM</name>